<dbReference type="AlphaFoldDB" id="A0A444WS27"/>
<name>A0A444WS27_ARAHY</name>
<dbReference type="PANTHER" id="PTHR43139">
    <property type="entry name" value="SI:DKEY-122A22.2"/>
    <property type="match status" value="1"/>
</dbReference>
<organism evidence="2 3">
    <name type="scientific">Arachis hypogaea</name>
    <name type="common">Peanut</name>
    <dbReference type="NCBI Taxonomy" id="3818"/>
    <lineage>
        <taxon>Eukaryota</taxon>
        <taxon>Viridiplantae</taxon>
        <taxon>Streptophyta</taxon>
        <taxon>Embryophyta</taxon>
        <taxon>Tracheophyta</taxon>
        <taxon>Spermatophyta</taxon>
        <taxon>Magnoliopsida</taxon>
        <taxon>eudicotyledons</taxon>
        <taxon>Gunneridae</taxon>
        <taxon>Pentapetalae</taxon>
        <taxon>rosids</taxon>
        <taxon>fabids</taxon>
        <taxon>Fabales</taxon>
        <taxon>Fabaceae</taxon>
        <taxon>Papilionoideae</taxon>
        <taxon>50 kb inversion clade</taxon>
        <taxon>dalbergioids sensu lato</taxon>
        <taxon>Dalbergieae</taxon>
        <taxon>Pterocarpus clade</taxon>
        <taxon>Arachis</taxon>
    </lineage>
</organism>
<evidence type="ECO:0000313" key="2">
    <source>
        <dbReference type="EMBL" id="RYQ80199.1"/>
    </source>
</evidence>
<keyword evidence="3" id="KW-1185">Reference proteome</keyword>
<feature type="domain" description="AB hydrolase-1" evidence="1">
    <location>
        <begin position="56"/>
        <end position="155"/>
    </location>
</feature>
<dbReference type="Pfam" id="PF00561">
    <property type="entry name" value="Abhydrolase_1"/>
    <property type="match status" value="1"/>
</dbReference>
<dbReference type="SUPFAM" id="SSF53474">
    <property type="entry name" value="alpha/beta-Hydrolases"/>
    <property type="match status" value="1"/>
</dbReference>
<dbReference type="InterPro" id="IPR052370">
    <property type="entry name" value="Meta-cleavage_hydrolase"/>
</dbReference>
<accession>A0A444WS27</accession>
<dbReference type="PANTHER" id="PTHR43139:SF61">
    <property type="entry name" value="ALPHA_BETA-HYDROLASES SUPERFAMILY PROTEIN"/>
    <property type="match status" value="1"/>
</dbReference>
<sequence length="220" mass="24370">MVNVVAAHCSFLQWLMKITAGVKPYTVEIHPGTHMRFWVPSYAISSPNLVSKPKKPVVVLLHGFCGDGIMTWQFQVASLSKHYAVYVPDFLFFGGSFTDRPNRSLEFQAECLAVGLEKLRVEKCVLVGFSYGGMVAFKMAEMYPDMVYGMVISGAVVAIKESIIMEIVNGVGFSSCSEMLMPMTVDGVKGLLSLGIHKNISFPNRFHNDFLKVCAQVIQQ</sequence>
<dbReference type="InterPro" id="IPR000073">
    <property type="entry name" value="AB_hydrolase_1"/>
</dbReference>
<proteinExistence type="predicted"/>
<comment type="caution">
    <text evidence="2">The sequence shown here is derived from an EMBL/GenBank/DDBJ whole genome shotgun (WGS) entry which is preliminary data.</text>
</comment>
<protein>
    <recommendedName>
        <fullName evidence="1">AB hydrolase-1 domain-containing protein</fullName>
    </recommendedName>
</protein>
<evidence type="ECO:0000313" key="3">
    <source>
        <dbReference type="Proteomes" id="UP000289738"/>
    </source>
</evidence>
<dbReference type="Proteomes" id="UP000289738">
    <property type="component" value="Unassembled WGS sequence"/>
</dbReference>
<gene>
    <name evidence="2" type="ORF">Ahy_Scaffold1g106764</name>
</gene>
<dbReference type="Gene3D" id="3.40.50.1820">
    <property type="entry name" value="alpha/beta hydrolase"/>
    <property type="match status" value="1"/>
</dbReference>
<reference evidence="2 3" key="1">
    <citation type="submission" date="2019-01" db="EMBL/GenBank/DDBJ databases">
        <title>Sequencing of cultivated peanut Arachis hypogaea provides insights into genome evolution and oil improvement.</title>
        <authorList>
            <person name="Chen X."/>
        </authorList>
    </citation>
    <scope>NUCLEOTIDE SEQUENCE [LARGE SCALE GENOMIC DNA]</scope>
    <source>
        <strain evidence="3">cv. Fuhuasheng</strain>
        <tissue evidence="2">Leaves</tissue>
    </source>
</reference>
<dbReference type="STRING" id="3818.A0A444WS27"/>
<evidence type="ECO:0000259" key="1">
    <source>
        <dbReference type="Pfam" id="PF00561"/>
    </source>
</evidence>
<dbReference type="InterPro" id="IPR029058">
    <property type="entry name" value="AB_hydrolase_fold"/>
</dbReference>
<dbReference type="EMBL" id="SDMP01000021">
    <property type="protein sequence ID" value="RYQ80199.1"/>
    <property type="molecule type" value="Genomic_DNA"/>
</dbReference>